<dbReference type="AlphaFoldDB" id="E6MG67"/>
<reference evidence="1 2" key="1">
    <citation type="submission" date="2010-12" db="EMBL/GenBank/DDBJ databases">
        <authorList>
            <person name="Muzny D."/>
            <person name="Qin X."/>
            <person name="Deng J."/>
            <person name="Jiang H."/>
            <person name="Liu Y."/>
            <person name="Qu J."/>
            <person name="Song X.-Z."/>
            <person name="Zhang L."/>
            <person name="Thornton R."/>
            <person name="Coyle M."/>
            <person name="Francisco L."/>
            <person name="Jackson L."/>
            <person name="Javaid M."/>
            <person name="Korchina V."/>
            <person name="Kovar C."/>
            <person name="Mata R."/>
            <person name="Mathew T."/>
            <person name="Ngo R."/>
            <person name="Nguyen L."/>
            <person name="Nguyen N."/>
            <person name="Okwuonu G."/>
            <person name="Ongeri F."/>
            <person name="Pham C."/>
            <person name="Simmons D."/>
            <person name="Wilczek-Boney K."/>
            <person name="Hale W."/>
            <person name="Jakkamsetti A."/>
            <person name="Pham P."/>
            <person name="Ruth R."/>
            <person name="San Lucas F."/>
            <person name="Warren J."/>
            <person name="Zhang J."/>
            <person name="Zhao Z."/>
            <person name="Zhou C."/>
            <person name="Zhu D."/>
            <person name="Lee S."/>
            <person name="Bess C."/>
            <person name="Blankenburg K."/>
            <person name="Forbes L."/>
            <person name="Fu Q."/>
            <person name="Gubbala S."/>
            <person name="Hirani K."/>
            <person name="Jayaseelan J.C."/>
            <person name="Lara F."/>
            <person name="Munidasa M."/>
            <person name="Palculict T."/>
            <person name="Patil S."/>
            <person name="Pu L.-L."/>
            <person name="Saada N."/>
            <person name="Tang L."/>
            <person name="Weissenberger G."/>
            <person name="Zhu Y."/>
            <person name="Hemphill L."/>
            <person name="Shang Y."/>
            <person name="Youmans B."/>
            <person name="Ayvaz T."/>
            <person name="Ross M."/>
            <person name="Santibanez J."/>
            <person name="Aqrawi P."/>
            <person name="Gross S."/>
            <person name="Joshi V."/>
            <person name="Fowler G."/>
            <person name="Nazareth L."/>
            <person name="Reid J."/>
            <person name="Worley K."/>
            <person name="Petrosino J."/>
            <person name="Highlander S."/>
            <person name="Gibbs R."/>
        </authorList>
    </citation>
    <scope>NUCLEOTIDE SEQUENCE [LARGE SCALE GENOMIC DNA]</scope>
    <source>
        <strain evidence="1 2">ATCC 23263</strain>
    </source>
</reference>
<dbReference type="RefSeq" id="WP_006598424.1">
    <property type="nucleotide sequence ID" value="NZ_GL622359.1"/>
</dbReference>
<dbReference type="STRING" id="887929.HMP0721_1000"/>
<gene>
    <name evidence="1" type="ORF">HMP0721_1000</name>
</gene>
<proteinExistence type="predicted"/>
<comment type="caution">
    <text evidence="1">The sequence shown here is derived from an EMBL/GenBank/DDBJ whole genome shotgun (WGS) entry which is preliminary data.</text>
</comment>
<dbReference type="EMBL" id="AEQN01000016">
    <property type="protein sequence ID" value="EFV01607.1"/>
    <property type="molecule type" value="Genomic_DNA"/>
</dbReference>
<evidence type="ECO:0000313" key="1">
    <source>
        <dbReference type="EMBL" id="EFV01607.1"/>
    </source>
</evidence>
<dbReference type="Proteomes" id="UP000004754">
    <property type="component" value="Unassembled WGS sequence"/>
</dbReference>
<keyword evidence="2" id="KW-1185">Reference proteome</keyword>
<evidence type="ECO:0000313" key="2">
    <source>
        <dbReference type="Proteomes" id="UP000004754"/>
    </source>
</evidence>
<organism evidence="1 2">
    <name type="scientific">Pseudoramibacter alactolyticus ATCC 23263</name>
    <dbReference type="NCBI Taxonomy" id="887929"/>
    <lineage>
        <taxon>Bacteria</taxon>
        <taxon>Bacillati</taxon>
        <taxon>Bacillota</taxon>
        <taxon>Clostridia</taxon>
        <taxon>Eubacteriales</taxon>
        <taxon>Eubacteriaceae</taxon>
        <taxon>Pseudoramibacter</taxon>
    </lineage>
</organism>
<dbReference type="HOGENOM" id="CLU_2303520_0_0_9"/>
<name>E6MG67_9FIRM</name>
<sequence>MTIEDLSSKEFSGKNNFNGLNRFFLFSRSHIYCKATRFFMLTGHFSLTGFEPFFYNKDAVKNKRPAPSPGGVSRIQSLTAGTARLRYKGGFESFFKGRKN</sequence>
<protein>
    <submittedName>
        <fullName evidence="1">Uncharacterized protein</fullName>
    </submittedName>
</protein>
<accession>E6MG67</accession>